<dbReference type="RefSeq" id="WP_141198265.1">
    <property type="nucleotide sequence ID" value="NZ_CP041186.1"/>
</dbReference>
<dbReference type="NCBIfam" id="TIGR00259">
    <property type="entry name" value="thylakoid_BtpA"/>
    <property type="match status" value="1"/>
</dbReference>
<dbReference type="PANTHER" id="PTHR21381:SF3">
    <property type="entry name" value="SGC REGION PROTEIN SGCQ-RELATED"/>
    <property type="match status" value="1"/>
</dbReference>
<dbReference type="PIRSF" id="PIRSF005956">
    <property type="entry name" value="BtpA"/>
    <property type="match status" value="1"/>
</dbReference>
<dbReference type="EMBL" id="CP041186">
    <property type="protein sequence ID" value="QDG51785.1"/>
    <property type="molecule type" value="Genomic_DNA"/>
</dbReference>
<protein>
    <submittedName>
        <fullName evidence="2">BtpA/SgcQ family protein</fullName>
    </submittedName>
</protein>
<dbReference type="AlphaFoldDB" id="A0A4Y6PVL9"/>
<dbReference type="Proteomes" id="UP000315995">
    <property type="component" value="Chromosome"/>
</dbReference>
<dbReference type="InterPro" id="IPR005137">
    <property type="entry name" value="BtpA"/>
</dbReference>
<evidence type="ECO:0000313" key="3">
    <source>
        <dbReference type="Proteomes" id="UP000315995"/>
    </source>
</evidence>
<comment type="similarity">
    <text evidence="1">Belongs to the BtpA family.</text>
</comment>
<dbReference type="SUPFAM" id="SSF51366">
    <property type="entry name" value="Ribulose-phoshate binding barrel"/>
    <property type="match status" value="1"/>
</dbReference>
<dbReference type="OrthoDB" id="9791357at2"/>
<dbReference type="Gene3D" id="3.20.20.70">
    <property type="entry name" value="Aldolase class I"/>
    <property type="match status" value="1"/>
</dbReference>
<accession>A0A5B8YAA8</accession>
<dbReference type="InterPro" id="IPR013785">
    <property type="entry name" value="Aldolase_TIM"/>
</dbReference>
<dbReference type="Pfam" id="PF03437">
    <property type="entry name" value="BtpA"/>
    <property type="match status" value="1"/>
</dbReference>
<dbReference type="PANTHER" id="PTHR21381">
    <property type="entry name" value="ZGC:162297"/>
    <property type="match status" value="1"/>
</dbReference>
<evidence type="ECO:0000313" key="2">
    <source>
        <dbReference type="EMBL" id="QDG51785.1"/>
    </source>
</evidence>
<proteinExistence type="inferred from homology"/>
<reference evidence="2 3" key="1">
    <citation type="submission" date="2019-06" db="EMBL/GenBank/DDBJ databases">
        <title>Persicimonas caeni gen. nov., sp. nov., a predatory bacterium isolated from solar saltern.</title>
        <authorList>
            <person name="Wang S."/>
        </authorList>
    </citation>
    <scope>NUCLEOTIDE SEQUENCE [LARGE SCALE GENOMIC DNA]</scope>
    <source>
        <strain evidence="2 3">YN101</strain>
    </source>
</reference>
<organism evidence="2 3">
    <name type="scientific">Persicimonas caeni</name>
    <dbReference type="NCBI Taxonomy" id="2292766"/>
    <lineage>
        <taxon>Bacteria</taxon>
        <taxon>Deltaproteobacteria</taxon>
        <taxon>Bradymonadales</taxon>
        <taxon>Bradymonadaceae</taxon>
        <taxon>Persicimonas</taxon>
    </lineage>
</organism>
<accession>A0A4Y6PVL9</accession>
<keyword evidence="3" id="KW-1185">Reference proteome</keyword>
<evidence type="ECO:0000256" key="1">
    <source>
        <dbReference type="ARBA" id="ARBA00006007"/>
    </source>
</evidence>
<dbReference type="InterPro" id="IPR011060">
    <property type="entry name" value="RibuloseP-bd_barrel"/>
</dbReference>
<sequence length="265" mass="27677">MTTPRGIIGVIHLPAMPGDPRHDGAGGFDDVLAFALQDAEALVEGGVDGLIVENFGSAPFPKGSEGDRLPPHQVAFLTRVVTECRARFDVAVGVNCLRNDAPAAIGVAAASGADFIRVNVHTGAYVTDQGVIEGEAYRTLRYRKALDAVDVAILADVLVKHAAPLADIDPEDATKDCVQRGLADAVIVTGQATGAPVTPEFLERVRDAAGGVPVLVGSGLSPDNAAELMALCDGAIVGTYFKEGGEVHNPVDVDRVRRLVELVRQ</sequence>
<gene>
    <name evidence="2" type="ORF">FIV42_13825</name>
</gene>
<name>A0A4Y6PVL9_PERCE</name>